<dbReference type="GO" id="GO:0008982">
    <property type="term" value="F:protein-N(PI)-phosphohistidine-sugar phosphotransferase activity"/>
    <property type="evidence" value="ECO:0007669"/>
    <property type="project" value="InterPro"/>
</dbReference>
<keyword evidence="10" id="KW-1185">Reference proteome</keyword>
<dbReference type="InterPro" id="IPR036388">
    <property type="entry name" value="WH-like_DNA-bd_sf"/>
</dbReference>
<evidence type="ECO:0000259" key="8">
    <source>
        <dbReference type="PROSITE" id="PS51372"/>
    </source>
</evidence>
<dbReference type="SUPFAM" id="SSF52794">
    <property type="entry name" value="PTS system IIB component-like"/>
    <property type="match status" value="1"/>
</dbReference>
<sequence length="703" mass="81349">MELNERCLGILQYLKKNRDYTKVSDLAQAFNVTARSIRNDIDKLETFMRQNGYGPFEKQHNKGIRLKENDGIKKFIDQVICNDTPFKYFYSKEERPKFMITKLIQATEPINISYFEQKLSISRNTVLKELNSIEKWLENRSLKLIRKPKVGLYVEGAEIDKRKVIIEVTSETISTEEIFSYVNNKVAQSKLNNLQFDILFSEVDIDFLNNLLIFAEKELLREFSDEAYSNLLTHLSIMIKRIQLNKKLYLPDNIFRTDENSKDFEVAKKMVKEIEKKFSIKVPKEEIQYIALHLLGAKTFKSSEVRQEDGLSDVAYKMTEEIEKIYGITFKEKRTVLEGLLVHLRPAIYRVKFGLKLYNPLFEQIVTKYKDLFLNTKLVCKHLEEYINSEISEHEISYITLHFGAALENHKERKANPARIILVCGTGIGTAKILGTQLKREFEVEIVGYVSSRAAKTLAKRDYDLIVSTIDIPDLSENEYIKISTLLTRRDIEKLSQHIRARYTRKDEEITLEKLLHVIERNCAILDRQQLEVELLYTIKGNGFKTYEERKSKMLGDLLTKDTIKLNKEFTDWKEAILAAAQLLLDKDMIKESYVKAIFDNFQQLGPYMVVAPGIVLAHARPEDGVSKVCMSLLTLKEPIKFGSETNDPVKLVIVFGAEDDKGHLKALSQLMDLLLNHKDLSDVINAKKTEDVISIVQSYSQK</sequence>
<dbReference type="PANTHER" id="PTHR30185">
    <property type="entry name" value="CRYPTIC BETA-GLUCOSIDE BGL OPERON ANTITERMINATOR"/>
    <property type="match status" value="1"/>
</dbReference>
<feature type="domain" description="PRD" evidence="8">
    <location>
        <begin position="199"/>
        <end position="304"/>
    </location>
</feature>
<proteinExistence type="predicted"/>
<organism evidence="9 10">
    <name type="scientific">Alkalicella caledoniensis</name>
    <dbReference type="NCBI Taxonomy" id="2731377"/>
    <lineage>
        <taxon>Bacteria</taxon>
        <taxon>Bacillati</taxon>
        <taxon>Bacillota</taxon>
        <taxon>Clostridia</taxon>
        <taxon>Eubacteriales</taxon>
        <taxon>Proteinivoracaceae</taxon>
        <taxon>Alkalicella</taxon>
    </lineage>
</organism>
<dbReference type="Gene3D" id="3.40.930.10">
    <property type="entry name" value="Mannitol-specific EII, Chain A"/>
    <property type="match status" value="1"/>
</dbReference>
<keyword evidence="5" id="KW-0804">Transcription</keyword>
<keyword evidence="2" id="KW-0677">Repeat</keyword>
<dbReference type="InterPro" id="IPR002178">
    <property type="entry name" value="PTS_EIIA_type-2_dom"/>
</dbReference>
<dbReference type="Pfam" id="PF00359">
    <property type="entry name" value="PTS_EIIA_2"/>
    <property type="match status" value="1"/>
</dbReference>
<evidence type="ECO:0000259" key="6">
    <source>
        <dbReference type="PROSITE" id="PS51094"/>
    </source>
</evidence>
<evidence type="ECO:0000259" key="7">
    <source>
        <dbReference type="PROSITE" id="PS51099"/>
    </source>
</evidence>
<dbReference type="InterPro" id="IPR036095">
    <property type="entry name" value="PTS_EIIB-like_sf"/>
</dbReference>
<keyword evidence="3" id="KW-0805">Transcription regulation</keyword>
<dbReference type="PROSITE" id="PS51099">
    <property type="entry name" value="PTS_EIIB_TYPE_2"/>
    <property type="match status" value="1"/>
</dbReference>
<evidence type="ECO:0000256" key="2">
    <source>
        <dbReference type="ARBA" id="ARBA00022737"/>
    </source>
</evidence>
<dbReference type="Pfam" id="PF08279">
    <property type="entry name" value="HTH_11"/>
    <property type="match status" value="1"/>
</dbReference>
<name>A0A7G9WAX4_ALKCA</name>
<dbReference type="InterPro" id="IPR007737">
    <property type="entry name" value="Mga_HTH"/>
</dbReference>
<dbReference type="EMBL" id="CP058559">
    <property type="protein sequence ID" value="QNO15836.1"/>
    <property type="molecule type" value="Genomic_DNA"/>
</dbReference>
<accession>A0A7G9WAX4</accession>
<dbReference type="InterPro" id="IPR036634">
    <property type="entry name" value="PRD_sf"/>
</dbReference>
<feature type="domain" description="PTS EIIB type-2" evidence="7">
    <location>
        <begin position="418"/>
        <end position="507"/>
    </location>
</feature>
<reference evidence="9 10" key="1">
    <citation type="submission" date="2020-07" db="EMBL/GenBank/DDBJ databases">
        <title>Alkalicella. sp. LB2 genome.</title>
        <authorList>
            <person name="Postec A."/>
            <person name="Quemeneur M."/>
        </authorList>
    </citation>
    <scope>NUCLEOTIDE SEQUENCE [LARGE SCALE GENOMIC DNA]</scope>
    <source>
        <strain evidence="9 10">LB2</strain>
    </source>
</reference>
<evidence type="ECO:0000256" key="4">
    <source>
        <dbReference type="ARBA" id="ARBA00023159"/>
    </source>
</evidence>
<dbReference type="KEGG" id="acae:HYG86_14200"/>
<dbReference type="CDD" id="cd05568">
    <property type="entry name" value="PTS_IIB_bgl_like"/>
    <property type="match status" value="1"/>
</dbReference>
<dbReference type="PANTHER" id="PTHR30185:SF18">
    <property type="entry name" value="TRANSCRIPTIONAL REGULATOR MTLR"/>
    <property type="match status" value="1"/>
</dbReference>
<dbReference type="SUPFAM" id="SSF55804">
    <property type="entry name" value="Phoshotransferase/anion transport protein"/>
    <property type="match status" value="1"/>
</dbReference>
<dbReference type="InterPro" id="IPR036390">
    <property type="entry name" value="WH_DNA-bd_sf"/>
</dbReference>
<dbReference type="Pfam" id="PF05043">
    <property type="entry name" value="Mga"/>
    <property type="match status" value="1"/>
</dbReference>
<dbReference type="Gene3D" id="3.40.50.2300">
    <property type="match status" value="1"/>
</dbReference>
<dbReference type="AlphaFoldDB" id="A0A7G9WAX4"/>
<dbReference type="InterPro" id="IPR011608">
    <property type="entry name" value="PRD"/>
</dbReference>
<dbReference type="RefSeq" id="WP_213166240.1">
    <property type="nucleotide sequence ID" value="NZ_CP058559.1"/>
</dbReference>
<dbReference type="GO" id="GO:0006355">
    <property type="term" value="P:regulation of DNA-templated transcription"/>
    <property type="evidence" value="ECO:0007669"/>
    <property type="project" value="InterPro"/>
</dbReference>
<evidence type="ECO:0000256" key="5">
    <source>
        <dbReference type="ARBA" id="ARBA00023163"/>
    </source>
</evidence>
<keyword evidence="4" id="KW-0010">Activator</keyword>
<evidence type="ECO:0000256" key="1">
    <source>
        <dbReference type="ARBA" id="ARBA00022679"/>
    </source>
</evidence>
<dbReference type="Proteomes" id="UP000516160">
    <property type="component" value="Chromosome"/>
</dbReference>
<dbReference type="InterPro" id="IPR013011">
    <property type="entry name" value="PTS_EIIB_2"/>
</dbReference>
<dbReference type="Gene3D" id="1.10.1790.10">
    <property type="entry name" value="PRD domain"/>
    <property type="match status" value="2"/>
</dbReference>
<gene>
    <name evidence="9" type="ORF">HYG86_14200</name>
</gene>
<feature type="domain" description="PTS EIIA type-2" evidence="6">
    <location>
        <begin position="557"/>
        <end position="700"/>
    </location>
</feature>
<keyword evidence="1" id="KW-0808">Transferase</keyword>
<dbReference type="Gene3D" id="1.10.10.10">
    <property type="entry name" value="Winged helix-like DNA-binding domain superfamily/Winged helix DNA-binding domain"/>
    <property type="match status" value="2"/>
</dbReference>
<dbReference type="InterPro" id="IPR016152">
    <property type="entry name" value="PTrfase/Anion_transptr"/>
</dbReference>
<dbReference type="InterPro" id="IPR013196">
    <property type="entry name" value="HTH_11"/>
</dbReference>
<feature type="domain" description="PRD" evidence="8">
    <location>
        <begin position="306"/>
        <end position="413"/>
    </location>
</feature>
<dbReference type="PROSITE" id="PS51094">
    <property type="entry name" value="PTS_EIIA_TYPE_2"/>
    <property type="match status" value="1"/>
</dbReference>
<dbReference type="GO" id="GO:0009401">
    <property type="term" value="P:phosphoenolpyruvate-dependent sugar phosphotransferase system"/>
    <property type="evidence" value="ECO:0007669"/>
    <property type="project" value="InterPro"/>
</dbReference>
<dbReference type="InterPro" id="IPR050661">
    <property type="entry name" value="BglG_antiterminators"/>
</dbReference>
<dbReference type="CDD" id="cd00211">
    <property type="entry name" value="PTS_IIA_fru"/>
    <property type="match status" value="1"/>
</dbReference>
<protein>
    <submittedName>
        <fullName evidence="9">BglG family transcription antiterminator</fullName>
    </submittedName>
</protein>
<dbReference type="SUPFAM" id="SSF46785">
    <property type="entry name" value="Winged helix' DNA-binding domain"/>
    <property type="match status" value="1"/>
</dbReference>
<dbReference type="PROSITE" id="PS51372">
    <property type="entry name" value="PRD_2"/>
    <property type="match status" value="2"/>
</dbReference>
<evidence type="ECO:0000256" key="3">
    <source>
        <dbReference type="ARBA" id="ARBA00023015"/>
    </source>
</evidence>
<evidence type="ECO:0000313" key="10">
    <source>
        <dbReference type="Proteomes" id="UP000516160"/>
    </source>
</evidence>
<dbReference type="SUPFAM" id="SSF63520">
    <property type="entry name" value="PTS-regulatory domain, PRD"/>
    <property type="match status" value="2"/>
</dbReference>
<dbReference type="Pfam" id="PF00874">
    <property type="entry name" value="PRD"/>
    <property type="match status" value="2"/>
</dbReference>
<evidence type="ECO:0000313" key="9">
    <source>
        <dbReference type="EMBL" id="QNO15836.1"/>
    </source>
</evidence>